<protein>
    <submittedName>
        <fullName evidence="2">Uncharacterized protein</fullName>
    </submittedName>
</protein>
<evidence type="ECO:0000313" key="2">
    <source>
        <dbReference type="EMBL" id="MCG4611218.1"/>
    </source>
</evidence>
<evidence type="ECO:0000313" key="3">
    <source>
        <dbReference type="Proteomes" id="UP001298681"/>
    </source>
</evidence>
<dbReference type="Proteomes" id="UP001298681">
    <property type="component" value="Unassembled WGS sequence"/>
</dbReference>
<dbReference type="RefSeq" id="WP_087234896.1">
    <property type="nucleotide sequence ID" value="NZ_JAKNHQ010000013.1"/>
</dbReference>
<proteinExistence type="predicted"/>
<name>A0ABS9MK77_9FIRM</name>
<accession>A0ABS9MK77</accession>
<reference evidence="2 3" key="1">
    <citation type="submission" date="2022-01" db="EMBL/GenBank/DDBJ databases">
        <title>Collection of gut derived symbiotic bacterial strains cultured from healthy donors.</title>
        <authorList>
            <person name="Lin H."/>
            <person name="Kohout C."/>
            <person name="Waligurski E."/>
            <person name="Pamer E.G."/>
        </authorList>
    </citation>
    <scope>NUCLEOTIDE SEQUENCE [LARGE SCALE GENOMIC DNA]</scope>
    <source>
        <strain evidence="2 3">DFI.7.58</strain>
    </source>
</reference>
<keyword evidence="3" id="KW-1185">Reference proteome</keyword>
<feature type="chain" id="PRO_5046073445" evidence="1">
    <location>
        <begin position="24"/>
        <end position="163"/>
    </location>
</feature>
<comment type="caution">
    <text evidence="2">The sequence shown here is derived from an EMBL/GenBank/DDBJ whole genome shotgun (WGS) entry which is preliminary data.</text>
</comment>
<gene>
    <name evidence="2" type="ORF">L0P57_09780</name>
</gene>
<keyword evidence="1" id="KW-0732">Signal</keyword>
<evidence type="ECO:0000256" key="1">
    <source>
        <dbReference type="SAM" id="SignalP"/>
    </source>
</evidence>
<organism evidence="2 3">
    <name type="scientific">Anaeromassilibacillus senegalensis</name>
    <dbReference type="NCBI Taxonomy" id="1673717"/>
    <lineage>
        <taxon>Bacteria</taxon>
        <taxon>Bacillati</taxon>
        <taxon>Bacillota</taxon>
        <taxon>Clostridia</taxon>
        <taxon>Eubacteriales</taxon>
        <taxon>Acutalibacteraceae</taxon>
        <taxon>Anaeromassilibacillus</taxon>
    </lineage>
</organism>
<feature type="signal peptide" evidence="1">
    <location>
        <begin position="1"/>
        <end position="23"/>
    </location>
</feature>
<sequence>MKRTIAFMMALALCVGTTATAFAEDTATEFSFTLRNDPTYTVTIPAQVTIEKDGTDVEVVAEDVENLAENEKISVTIAGTDYFRNQMVLTDKDTRAVMRYQIVTPDGRTLETTGTDTMTGQEIVSFTADGTETYTVKPVVAPSTKPGNYTGTLTYGISVVEAE</sequence>
<dbReference type="EMBL" id="JAKNHQ010000013">
    <property type="protein sequence ID" value="MCG4611218.1"/>
    <property type="molecule type" value="Genomic_DNA"/>
</dbReference>